<protein>
    <submittedName>
        <fullName evidence="1">Uncharacterized protein</fullName>
    </submittedName>
</protein>
<proteinExistence type="predicted"/>
<comment type="caution">
    <text evidence="1">The sequence shown here is derived from an EMBL/GenBank/DDBJ whole genome shotgun (WGS) entry which is preliminary data.</text>
</comment>
<evidence type="ECO:0000313" key="1">
    <source>
        <dbReference type="EMBL" id="VEL34373.1"/>
    </source>
</evidence>
<reference evidence="1" key="1">
    <citation type="submission" date="2018-11" db="EMBL/GenBank/DDBJ databases">
        <authorList>
            <consortium name="Pathogen Informatics"/>
        </authorList>
    </citation>
    <scope>NUCLEOTIDE SEQUENCE</scope>
</reference>
<dbReference type="EMBL" id="CAAALY010247530">
    <property type="protein sequence ID" value="VEL34373.1"/>
    <property type="molecule type" value="Genomic_DNA"/>
</dbReference>
<dbReference type="Proteomes" id="UP000784294">
    <property type="component" value="Unassembled WGS sequence"/>
</dbReference>
<keyword evidence="2" id="KW-1185">Reference proteome</keyword>
<evidence type="ECO:0000313" key="2">
    <source>
        <dbReference type="Proteomes" id="UP000784294"/>
    </source>
</evidence>
<organism evidence="1 2">
    <name type="scientific">Protopolystoma xenopodis</name>
    <dbReference type="NCBI Taxonomy" id="117903"/>
    <lineage>
        <taxon>Eukaryota</taxon>
        <taxon>Metazoa</taxon>
        <taxon>Spiralia</taxon>
        <taxon>Lophotrochozoa</taxon>
        <taxon>Platyhelminthes</taxon>
        <taxon>Monogenea</taxon>
        <taxon>Polyopisthocotylea</taxon>
        <taxon>Polystomatidea</taxon>
        <taxon>Polystomatidae</taxon>
        <taxon>Protopolystoma</taxon>
    </lineage>
</organism>
<sequence length="85" mass="9754">MQHFFGGRFVTEWTLLLSYEFYSCSKAGDADYDARGTSGSLPSPWPNSDNYHGYYHRGPQTRWFCLGLRVIHVLGLAWLTVDVFS</sequence>
<dbReference type="AlphaFoldDB" id="A0A448XDL6"/>
<accession>A0A448XDL6</accession>
<gene>
    <name evidence="1" type="ORF">PXEA_LOCUS27813</name>
</gene>
<name>A0A448XDL6_9PLAT</name>